<proteinExistence type="predicted"/>
<dbReference type="EMBL" id="PCXP01000002">
    <property type="protein sequence ID" value="PIR42118.1"/>
    <property type="molecule type" value="Genomic_DNA"/>
</dbReference>
<dbReference type="Gene3D" id="3.90.226.10">
    <property type="entry name" value="2-enoyl-CoA Hydratase, Chain A, domain 1"/>
    <property type="match status" value="1"/>
</dbReference>
<gene>
    <name evidence="1" type="ORF">COV30_00255</name>
</gene>
<accession>A0A2H0R6H5</accession>
<organism evidence="1 2">
    <name type="scientific">Candidatus Yanofskybacteria bacterium CG10_big_fil_rev_8_21_14_0_10_37_15</name>
    <dbReference type="NCBI Taxonomy" id="1975097"/>
    <lineage>
        <taxon>Bacteria</taxon>
        <taxon>Candidatus Yanofskyibacteriota</taxon>
    </lineage>
</organism>
<dbReference type="Pfam" id="PF00574">
    <property type="entry name" value="CLP_protease"/>
    <property type="match status" value="1"/>
</dbReference>
<sequence length="207" mass="24086">MNKKTVKTRPELILVTDYKERFIWFECGRSFTHSLAEGIIKILNKLDKDSCQPIIFYIKGIGGDFYAFVKLAHAIERLKSSVVFIAFDFVKSGCFLITQSGKKCLAMADTKFTFHQAVDFLPKNEIMSQKKYLEGYSRLKQVDSLQFWIFTRKGTPVRLISDLFEQEATISTQEAIKLGLVENVYDEIDFRKDKKRAEEMARVKYKF</sequence>
<evidence type="ECO:0000313" key="2">
    <source>
        <dbReference type="Proteomes" id="UP000230208"/>
    </source>
</evidence>
<dbReference type="AlphaFoldDB" id="A0A2H0R6H5"/>
<reference evidence="1 2" key="1">
    <citation type="submission" date="2017-09" db="EMBL/GenBank/DDBJ databases">
        <title>Depth-based differentiation of microbial function through sediment-hosted aquifers and enrichment of novel symbionts in the deep terrestrial subsurface.</title>
        <authorList>
            <person name="Probst A.J."/>
            <person name="Ladd B."/>
            <person name="Jarett J.K."/>
            <person name="Geller-Mcgrath D.E."/>
            <person name="Sieber C.M."/>
            <person name="Emerson J.B."/>
            <person name="Anantharaman K."/>
            <person name="Thomas B.C."/>
            <person name="Malmstrom R."/>
            <person name="Stieglmeier M."/>
            <person name="Klingl A."/>
            <person name="Woyke T."/>
            <person name="Ryan C.M."/>
            <person name="Banfield J.F."/>
        </authorList>
    </citation>
    <scope>NUCLEOTIDE SEQUENCE [LARGE SCALE GENOMIC DNA]</scope>
    <source>
        <strain evidence="1">CG10_big_fil_rev_8_21_14_0_10_37_15</strain>
    </source>
</reference>
<protein>
    <recommendedName>
        <fullName evidence="3">ATP-dependent Clp protease proteolytic subunit</fullName>
    </recommendedName>
</protein>
<dbReference type="InterPro" id="IPR029045">
    <property type="entry name" value="ClpP/crotonase-like_dom_sf"/>
</dbReference>
<dbReference type="SUPFAM" id="SSF52096">
    <property type="entry name" value="ClpP/crotonase"/>
    <property type="match status" value="1"/>
</dbReference>
<dbReference type="Proteomes" id="UP000230208">
    <property type="component" value="Unassembled WGS sequence"/>
</dbReference>
<evidence type="ECO:0000313" key="1">
    <source>
        <dbReference type="EMBL" id="PIR42118.1"/>
    </source>
</evidence>
<name>A0A2H0R6H5_9BACT</name>
<dbReference type="InterPro" id="IPR023562">
    <property type="entry name" value="ClpP/TepA"/>
</dbReference>
<evidence type="ECO:0008006" key="3">
    <source>
        <dbReference type="Google" id="ProtNLM"/>
    </source>
</evidence>
<comment type="caution">
    <text evidence="1">The sequence shown here is derived from an EMBL/GenBank/DDBJ whole genome shotgun (WGS) entry which is preliminary data.</text>
</comment>